<evidence type="ECO:0000256" key="6">
    <source>
        <dbReference type="ARBA" id="ARBA00022989"/>
    </source>
</evidence>
<feature type="transmembrane region" description="Helical" evidence="8">
    <location>
        <begin position="437"/>
        <end position="456"/>
    </location>
</feature>
<evidence type="ECO:0000256" key="7">
    <source>
        <dbReference type="ARBA" id="ARBA00023136"/>
    </source>
</evidence>
<proteinExistence type="inferred from homology"/>
<feature type="transmembrane region" description="Helical" evidence="8">
    <location>
        <begin position="159"/>
        <end position="179"/>
    </location>
</feature>
<comment type="similarity">
    <text evidence="2">Belongs to the SLC43A transporter (TC 2.A.1.44) family.</text>
</comment>
<evidence type="ECO:0000256" key="8">
    <source>
        <dbReference type="SAM" id="Phobius"/>
    </source>
</evidence>
<keyword evidence="3" id="KW-0813">Transport</keyword>
<evidence type="ECO:0000313" key="10">
    <source>
        <dbReference type="Proteomes" id="UP001642464"/>
    </source>
</evidence>
<comment type="caution">
    <text evidence="9">The sequence shown here is derived from an EMBL/GenBank/DDBJ whole genome shotgun (WGS) entry which is preliminary data.</text>
</comment>
<dbReference type="SUPFAM" id="SSF103473">
    <property type="entry name" value="MFS general substrate transporter"/>
    <property type="match status" value="1"/>
</dbReference>
<feature type="transmembrane region" description="Helical" evidence="8">
    <location>
        <begin position="61"/>
        <end position="81"/>
    </location>
</feature>
<dbReference type="PANTHER" id="PTHR20772">
    <property type="entry name" value="PROTEIN FMP42"/>
    <property type="match status" value="1"/>
</dbReference>
<evidence type="ECO:0000313" key="9">
    <source>
        <dbReference type="EMBL" id="CAK8995588.1"/>
    </source>
</evidence>
<organism evidence="9 10">
    <name type="scientific">Durusdinium trenchii</name>
    <dbReference type="NCBI Taxonomy" id="1381693"/>
    <lineage>
        <taxon>Eukaryota</taxon>
        <taxon>Sar</taxon>
        <taxon>Alveolata</taxon>
        <taxon>Dinophyceae</taxon>
        <taxon>Suessiales</taxon>
        <taxon>Symbiodiniaceae</taxon>
        <taxon>Durusdinium</taxon>
    </lineage>
</organism>
<keyword evidence="7 8" id="KW-0472">Membrane</keyword>
<feature type="transmembrane region" description="Helical" evidence="8">
    <location>
        <begin position="413"/>
        <end position="431"/>
    </location>
</feature>
<keyword evidence="4 8" id="KW-0812">Transmembrane</keyword>
<reference evidence="9 10" key="1">
    <citation type="submission" date="2024-02" db="EMBL/GenBank/DDBJ databases">
        <authorList>
            <person name="Chen Y."/>
            <person name="Shah S."/>
            <person name="Dougan E. K."/>
            <person name="Thang M."/>
            <person name="Chan C."/>
        </authorList>
    </citation>
    <scope>NUCLEOTIDE SEQUENCE [LARGE SCALE GENOMIC DNA]</scope>
</reference>
<evidence type="ECO:0000256" key="4">
    <source>
        <dbReference type="ARBA" id="ARBA00022692"/>
    </source>
</evidence>
<keyword evidence="6 8" id="KW-1133">Transmembrane helix</keyword>
<dbReference type="Proteomes" id="UP001642464">
    <property type="component" value="Unassembled WGS sequence"/>
</dbReference>
<dbReference type="InterPro" id="IPR052599">
    <property type="entry name" value="SLC43A_AATransporter"/>
</dbReference>
<comment type="subcellular location">
    <subcellularLocation>
        <location evidence="1">Membrane</location>
        <topology evidence="1">Multi-pass membrane protein</topology>
    </subcellularLocation>
</comment>
<sequence length="478" mass="52167">MANSQTPYAFRVESPPRSIDCVNSSSSLSSAVALRGRSFSAERFATFQSGPPVDRGGWHPFVFLGVALLLSASMSGGLIFGSSPFEEALLRDCGYGIEDATAVWGRGFQVFVVGTAISSPFLDYMGPRWFASLGLCVECFGHHILAGTASYSRERGRKFVPFGYGMVGIGGNMLMLASVQFSQLFDNSCTVAAILSGAYQFAGFIFTILAAPSVDFRAFFEVYQFITLAGLCLTLLCYPDEPYGPQRLGRCTWPSLPKCCKDSSARTGRAIGLQCCSHLGKLRTWLFLLSFAWGATSGGWCTGAFLGEVSKKAEAEAQSPVATKPLVAWMPFLSNATFFFTPGIGALIDSWGFVPAIHLLCVAVLASVLSLVLLPLAWQWLTLLSLNWLQAVTYTLQFTYIARKYAPDQFGTVMALSTLVQSAVNLVGLYLLTSRPLVAATILIFPCICLCQLWHWKERREQTERRAMTTMSRDESAL</sequence>
<feature type="transmembrane region" description="Helical" evidence="8">
    <location>
        <begin position="326"/>
        <end position="348"/>
    </location>
</feature>
<feature type="transmembrane region" description="Helical" evidence="8">
    <location>
        <begin position="355"/>
        <end position="374"/>
    </location>
</feature>
<feature type="transmembrane region" description="Helical" evidence="8">
    <location>
        <begin position="191"/>
        <end position="212"/>
    </location>
</feature>
<evidence type="ECO:0000256" key="2">
    <source>
        <dbReference type="ARBA" id="ARBA00006595"/>
    </source>
</evidence>
<evidence type="ECO:0000256" key="1">
    <source>
        <dbReference type="ARBA" id="ARBA00004141"/>
    </source>
</evidence>
<feature type="transmembrane region" description="Helical" evidence="8">
    <location>
        <begin position="380"/>
        <end position="401"/>
    </location>
</feature>
<keyword evidence="5" id="KW-0029">Amino-acid transport</keyword>
<dbReference type="InterPro" id="IPR036259">
    <property type="entry name" value="MFS_trans_sf"/>
</dbReference>
<name>A0ABP0I051_9DINO</name>
<protein>
    <submittedName>
        <fullName evidence="9">Uncharacterized protein</fullName>
    </submittedName>
</protein>
<accession>A0ABP0I051</accession>
<evidence type="ECO:0000256" key="5">
    <source>
        <dbReference type="ARBA" id="ARBA00022970"/>
    </source>
</evidence>
<dbReference type="EMBL" id="CAXAMM010002281">
    <property type="protein sequence ID" value="CAK8995588.1"/>
    <property type="molecule type" value="Genomic_DNA"/>
</dbReference>
<dbReference type="PANTHER" id="PTHR20772:SF2">
    <property type="entry name" value="PROTEIN FMP42"/>
    <property type="match status" value="1"/>
</dbReference>
<feature type="transmembrane region" description="Helical" evidence="8">
    <location>
        <begin position="285"/>
        <end position="306"/>
    </location>
</feature>
<gene>
    <name evidence="9" type="ORF">SCF082_LOCUS4425</name>
</gene>
<keyword evidence="10" id="KW-1185">Reference proteome</keyword>
<evidence type="ECO:0000256" key="3">
    <source>
        <dbReference type="ARBA" id="ARBA00022448"/>
    </source>
</evidence>